<dbReference type="AlphaFoldDB" id="A0A1X9T4C2"/>
<protein>
    <submittedName>
        <fullName evidence="2">Uncharacterized protein</fullName>
    </submittedName>
</protein>
<dbReference type="Proteomes" id="UP000078148">
    <property type="component" value="Plasmid unnamed1"/>
</dbReference>
<feature type="coiled-coil region" evidence="1">
    <location>
        <begin position="85"/>
        <end position="120"/>
    </location>
</feature>
<evidence type="ECO:0000313" key="2">
    <source>
        <dbReference type="EMBL" id="ARR10771.1"/>
    </source>
</evidence>
<evidence type="ECO:0000313" key="3">
    <source>
        <dbReference type="Proteomes" id="UP000078148"/>
    </source>
</evidence>
<gene>
    <name evidence="2" type="ORF">AR543_p0163</name>
</gene>
<keyword evidence="2" id="KW-0614">Plasmid</keyword>
<proteinExistence type="predicted"/>
<accession>A0A1X9T4C2</accession>
<evidence type="ECO:0000256" key="1">
    <source>
        <dbReference type="SAM" id="Coils"/>
    </source>
</evidence>
<geneLocation type="plasmid" evidence="2 3">
    <name>unnamed1</name>
</geneLocation>
<dbReference type="KEGG" id="pbv:AR543_p0163"/>
<dbReference type="EMBL" id="CP021170">
    <property type="protein sequence ID" value="ARR10771.1"/>
    <property type="molecule type" value="Genomic_DNA"/>
</dbReference>
<name>A0A1X9T4C2_9BACL</name>
<keyword evidence="1" id="KW-0175">Coiled coil</keyword>
<dbReference type="RefSeq" id="WP_087071467.1">
    <property type="nucleotide sequence ID" value="NZ_CP021170.1"/>
</dbReference>
<keyword evidence="3" id="KW-1185">Reference proteome</keyword>
<dbReference type="OrthoDB" id="9880594at2"/>
<reference evidence="2 3" key="1">
    <citation type="journal article" date="2016" name="Int. J. Syst. Evol. Microbiol.">
        <title>Paenibacillus damxungensis sp. nov., isolated from raw yak (Bos grunniens) milk.</title>
        <authorList>
            <person name="Wu Z."/>
            <person name="Gao C."/>
            <person name="Han J."/>
            <person name="Liu Z."/>
        </authorList>
    </citation>
    <scope>NUCLEOTIDE SEQUENCE [LARGE SCALE GENOMIC DNA]</scope>
    <source>
        <strain evidence="2 3">BD3526</strain>
        <plasmid evidence="2 3">unnamed1</plasmid>
    </source>
</reference>
<organism evidence="2 3">
    <name type="scientific">Paenibacillus bovis</name>
    <dbReference type="NCBI Taxonomy" id="1616788"/>
    <lineage>
        <taxon>Bacteria</taxon>
        <taxon>Bacillati</taxon>
        <taxon>Bacillota</taxon>
        <taxon>Bacilli</taxon>
        <taxon>Bacillales</taxon>
        <taxon>Paenibacillaceae</taxon>
        <taxon>Paenibacillus</taxon>
    </lineage>
</organism>
<sequence>MIFFIHKICLEDLQKAPDPYLQLLKWTENGRAISLEGLDPEEKLTQWERLLAHPYYQMVRIDEHLPNSWKTYTEIESDGYCPYATRELLNKLASKQNEIEENLEQQEEEIQSTLDQMGNQLPASSRIALQERLVALENESWEILDKLKQWIDEEKDRDQFRSPLRYANMYGIQNPFNYATVYAAEIRALHVQSLMGLPLQEQIRTAQQAEELVQLLIPHILEQEEILYGTGSPSVTLYLYSDRYEPVRWQLGRCEPAPIEEQYPPKA</sequence>